<dbReference type="EC" id="2.7.7.48" evidence="1"/>
<name>A0A059XN71_9VIRU</name>
<reference evidence="8 9" key="1">
    <citation type="journal article" date="2014" name="J. Virol.">
        <title>Discovery and evolution of bunyavirids in arctic phantom midges and ancient bunyavirid-like sequences in insect genomes.</title>
        <authorList>
            <person name="Ballinger M.J."/>
            <person name="Bruenn J.A."/>
            <person name="Hay J."/>
            <person name="Czechowski D."/>
            <person name="Taylor D.J."/>
        </authorList>
    </citation>
    <scope>NUCLEOTIDE SEQUENCE [LARGE SCALE GENOMIC DNA]</scope>
    <source>
        <strain evidence="8">G10N</strain>
    </source>
</reference>
<dbReference type="GeneID" id="33904673"/>
<evidence type="ECO:0000256" key="5">
    <source>
        <dbReference type="ARBA" id="ARBA00030436"/>
    </source>
</evidence>
<keyword evidence="8" id="KW-0548">Nucleotidyltransferase</keyword>
<dbReference type="KEGG" id="vg:33904673"/>
<keyword evidence="8" id="KW-0696">RNA-directed RNA polymerase</keyword>
<protein>
    <recommendedName>
        <fullName evidence="2">RNA-directed RNA polymerase L</fullName>
        <ecNumber evidence="1">2.7.7.48</ecNumber>
    </recommendedName>
    <alternativeName>
        <fullName evidence="4">Large structural protein</fullName>
    </alternativeName>
    <alternativeName>
        <fullName evidence="6">Replicase</fullName>
    </alternativeName>
    <alternativeName>
        <fullName evidence="5">Transcriptase</fullName>
    </alternativeName>
</protein>
<sequence length="2131" mass="245639">MAYNPAEIVTGYIPATERSRDPALQQNFYDEARRLPWTNIYQKIIIDNIVHRGDPYLSPEEAVQSFLSVREARHDLWHTFIIENADPDRWTDLTRITKVEQFVHEVLQEDPGSSNIPIGIVNKTPDLLYKQRGSNVVFLGDVTVTNSVDMARARKYEKYKEVESYLMSLEYNVKHVDFILSRDGYNLYGELNNLSLHGLISNEADASIPRRFLEVANNIMDEIRTKCTDPILYDEVLAANDKNLEHKNAYEIPDFITDIELEDYTPQNTEHELMIQLKNRTNEVNLDEYFDTDVMSSIRAFDSIVENNKQNVNKILPKSTIKVVDNSHLYEEKNNHDLIKDYIEDIMTNDPSDIRNYILDMMPRRNQLKLMKKIYDSKIKPPEIKEDLNCEYKVAGVGGGFQYTRHKTGESPQTINMEYQLLKGKKIKNSKNAPECIDMDKLNMFYDDMVMTFNYYGKLSSKKSFLDDSWDASTVMEKANTKYEKEVYDYVRNTCGAQLCHSMGQLYNRITHMSCYQGRFDNIFVPPNGSFITIMPKAHTIATSRKCEMPFVFITRSPINQPLYHIEYEHMISTENYIYYIGQLCRLNVNKIACWADSGYKLITSASYILSYAPKLYEVKEQVVGMLTMLSLDVHQKTSEYLDLLKYISFMPFADLHRLPKLIESKCDLLMKTKFDAFHLLRLKDYIIKLSDIDSLDARKPVITTFNATVMKESLGIKMSLPSFFNTSIRHERPEQFIEEISIIYCSRPKHLYGNQFMDTAMTNLAVWNNEYMEEVEMYGGWATNGVGEGDFPFNAKYCYSSDAIYYAERCINKEYPIDSNKVNRSMYKSTYGKFMHNNCSLRGCVKDIDRRSGPMDIHTTSIDECLQYYKSKGYDDKQCRASAVAIEFIKSDRRMQFSMSAKDQRGSGRPIATPDLGTKAALMMIEKPEAAKGAFVGNNIIVAGKEKLREQHETYTSALSVGIREGLLYVYQLTEDQSKYSENDNPRKYETYIRVNKSLDRNTKLIQIAALRKLYDRDHLMHELPTNVENDPLLYRYVVRDEKSLGIRAIIGWPQGMLNDISTSVHSACDLWIYRLYKMAYPNDDIYAKGLVHSDDSWVVVLCNDVNVFKRFAYFRKEGKKMFALKLNEKKLWGSKYMGELVSNYNLNGAVHLSTAKVISNGVGGLTFQNWPMDVSNQISTMQQALKSGASLGTITLLSTVLRQQMTNTYNITGFQKENLHKIPMDIGGYPDNSPYELAITGSHCHYLKLLDNYKRNENSECHKIVKSALGIAWQMNREQWPGGDFTEDEILGNDYENVTVPSKGDIFSSIKHIMPRSTKISKTLKTIEELREKFEPTGLSMVITDPSTLAEALGDLADRTKGKMYELASEKFTQNMRRLAISQALQARGKVVRIGKGPALTFNELYEYLLNVKLGENIPTSIIETAFSSDDELVLCARNTVYQSEIVPIEEKRTRVINYMPEITNKFYTISDFKDVLLYIVDKEKGTKYYHKYGRKNTSISTLSTDANMIESRFGNLFRFNGIERTANCLMQMKLNANKSRDFVQPRTDNKDLPTFVESLYGNILSKDRIHRVHANRSTRDIRNVNADRIQSIYCCEVINSLYQGNFQLSKIEDASVADAINDIDYSLLSRNDFLKLGVMQYLVCKNREHLDRYMETETFRVNWLQSQNFSRSGYYGNFDAEFKSDDIDGRITSSQGNITMRVNTIRVNKILAAMRKFTLSGFSKDYYHFDGAWGTKDLWNYDKHLQEFEDQHNRNSRWKNRDGTSTLYLCYNGPFSTTISQVPNGKFIKIIYDTTIRYSLNITYTRPDFYEFTTSLRVISNCYKGLVDNEVKKRDGKTGKYTTCRERERVKKFRSANIYQNFSIPMRSKMLLLPGHIGNISNNSLLQTGIMEDVMLGRPIDASKSVIKEVLISSTGEHPTGAFFNCFINLFSKIHRTPDIIPIDEVREEVVTFDMEAASGVEVADGFMTTNIESLENYDMSYLSEIVVGQKKLCIIQNIERTLCKYYSGMSSESSKNLFIYKVLTSPKMKNMMSNIDEDLVRELIDVFRDLGLSGEIDYDLHAFIYGNELDLASTWRNVNRSVLNQSEHGIRNPTVEKLVESFNRAVDSVLLENEEYTPVRELIDDIE</sequence>
<accession>A0A059XN71</accession>
<dbReference type="PROSITE" id="PS50525">
    <property type="entry name" value="RDRP_SSRNA_NEG_SEG"/>
    <property type="match status" value="1"/>
</dbReference>
<dbReference type="InterPro" id="IPR007099">
    <property type="entry name" value="RNA-dir_pol_NSvirus"/>
</dbReference>
<dbReference type="GO" id="GO:0006351">
    <property type="term" value="P:DNA-templated transcription"/>
    <property type="evidence" value="ECO:0007669"/>
    <property type="project" value="InterPro"/>
</dbReference>
<evidence type="ECO:0000256" key="2">
    <source>
        <dbReference type="ARBA" id="ARBA00018602"/>
    </source>
</evidence>
<dbReference type="Proteomes" id="UP000123759">
    <property type="component" value="Genome"/>
</dbReference>
<evidence type="ECO:0000313" key="9">
    <source>
        <dbReference type="Proteomes" id="UP000123759"/>
    </source>
</evidence>
<gene>
    <name evidence="8" type="primary">RdRp</name>
</gene>
<evidence type="ECO:0000256" key="6">
    <source>
        <dbReference type="ARBA" id="ARBA00031012"/>
    </source>
</evidence>
<organism evidence="8 9">
    <name type="scientific">Orthophasmavirus kigluaikense</name>
    <dbReference type="NCBI Taxonomy" id="3052549"/>
    <lineage>
        <taxon>Viruses</taxon>
        <taxon>Riboviria</taxon>
        <taxon>Orthornavirae</taxon>
        <taxon>Negarnaviricota</taxon>
        <taxon>Polyploviricotina</taxon>
        <taxon>Bunyaviricetes</taxon>
        <taxon>Elliovirales</taxon>
        <taxon>Phasmaviridae</taxon>
        <taxon>Orthophasmavirus</taxon>
    </lineage>
</organism>
<dbReference type="GO" id="GO:0039694">
    <property type="term" value="P:viral RNA genome replication"/>
    <property type="evidence" value="ECO:0007669"/>
    <property type="project" value="InterPro"/>
</dbReference>
<dbReference type="EMBL" id="KJ434182">
    <property type="protein sequence ID" value="AIA24559.1"/>
    <property type="molecule type" value="Viral_cRNA"/>
</dbReference>
<dbReference type="InterPro" id="IPR007322">
    <property type="entry name" value="RNA_pol_bunyavir"/>
</dbReference>
<dbReference type="Pfam" id="PF04196">
    <property type="entry name" value="Bunya_RdRp"/>
    <property type="match status" value="1"/>
</dbReference>
<feature type="domain" description="RdRp catalytic" evidence="7">
    <location>
        <begin position="958"/>
        <end position="1134"/>
    </location>
</feature>
<dbReference type="RefSeq" id="YP_009362029.1">
    <property type="nucleotide sequence ID" value="NC_034462.1"/>
</dbReference>
<evidence type="ECO:0000256" key="4">
    <source>
        <dbReference type="ARBA" id="ARBA00030285"/>
    </source>
</evidence>
<keyword evidence="3" id="KW-0808">Transferase</keyword>
<keyword evidence="9" id="KW-1185">Reference proteome</keyword>
<dbReference type="GO" id="GO:0003968">
    <property type="term" value="F:RNA-directed RNA polymerase activity"/>
    <property type="evidence" value="ECO:0007669"/>
    <property type="project" value="UniProtKB-KW"/>
</dbReference>
<evidence type="ECO:0000256" key="1">
    <source>
        <dbReference type="ARBA" id="ARBA00012494"/>
    </source>
</evidence>
<evidence type="ECO:0000256" key="3">
    <source>
        <dbReference type="ARBA" id="ARBA00022679"/>
    </source>
</evidence>
<evidence type="ECO:0000259" key="7">
    <source>
        <dbReference type="PROSITE" id="PS50525"/>
    </source>
</evidence>
<proteinExistence type="predicted"/>
<evidence type="ECO:0000313" key="8">
    <source>
        <dbReference type="EMBL" id="AIA24559.1"/>
    </source>
</evidence>